<sequence>MRNFTAKRYCGGAQNELRHSKIEGMRELKGAFYFVFYRKTLSR</sequence>
<protein>
    <submittedName>
        <fullName evidence="1">Uncharacterized protein</fullName>
    </submittedName>
</protein>
<reference evidence="1 2" key="2">
    <citation type="submission" date="2009-02" db="EMBL/GenBank/DDBJ databases">
        <title>Draft genome sequence of Blautia hydrogenotrophica DSM 10507 (Ruminococcus hydrogenotrophicus DSM 10507).</title>
        <authorList>
            <person name="Sudarsanam P."/>
            <person name="Ley R."/>
            <person name="Guruge J."/>
            <person name="Turnbaugh P.J."/>
            <person name="Mahowald M."/>
            <person name="Liep D."/>
            <person name="Gordon J."/>
        </authorList>
    </citation>
    <scope>NUCLEOTIDE SEQUENCE [LARGE SCALE GENOMIC DNA]</scope>
    <source>
        <strain evidence="2">DSM 10507 / JCM 14656 / S5a33</strain>
    </source>
</reference>
<keyword evidence="2" id="KW-1185">Reference proteome</keyword>
<dbReference type="HOGENOM" id="CLU_3230356_0_0_9"/>
<dbReference type="AlphaFoldDB" id="C0CJR6"/>
<name>C0CJR6_BLAHS</name>
<organism evidence="1 2">
    <name type="scientific">Blautia hydrogenotrophica (strain DSM 10507 / JCM 14656 / S5a33)</name>
    <name type="common">Ruminococcus hydrogenotrophicus</name>
    <dbReference type="NCBI Taxonomy" id="476272"/>
    <lineage>
        <taxon>Bacteria</taxon>
        <taxon>Bacillati</taxon>
        <taxon>Bacillota</taxon>
        <taxon>Clostridia</taxon>
        <taxon>Lachnospirales</taxon>
        <taxon>Lachnospiraceae</taxon>
        <taxon>Blautia</taxon>
    </lineage>
</organism>
<reference evidence="1 2" key="1">
    <citation type="submission" date="2009-01" db="EMBL/GenBank/DDBJ databases">
        <authorList>
            <person name="Fulton L."/>
            <person name="Clifton S."/>
            <person name="Fulton B."/>
            <person name="Xu J."/>
            <person name="Minx P."/>
            <person name="Pepin K.H."/>
            <person name="Johnson M."/>
            <person name="Bhonagiri V."/>
            <person name="Nash W.E."/>
            <person name="Mardis E.R."/>
            <person name="Wilson R.K."/>
        </authorList>
    </citation>
    <scope>NUCLEOTIDE SEQUENCE [LARGE SCALE GENOMIC DNA]</scope>
    <source>
        <strain evidence="2">DSM 10507 / JCM 14656 / S5a33</strain>
    </source>
</reference>
<dbReference type="Proteomes" id="UP000003100">
    <property type="component" value="Unassembled WGS sequence"/>
</dbReference>
<dbReference type="PATRIC" id="fig|476272.21.peg.2431"/>
<accession>C0CJR6</accession>
<gene>
    <name evidence="1" type="ORF">RUMHYD_01086</name>
</gene>
<evidence type="ECO:0000313" key="1">
    <source>
        <dbReference type="EMBL" id="EEG50006.1"/>
    </source>
</evidence>
<comment type="caution">
    <text evidence="1">The sequence shown here is derived from an EMBL/GenBank/DDBJ whole genome shotgun (WGS) entry which is preliminary data.</text>
</comment>
<dbReference type="EMBL" id="ACBZ01000047">
    <property type="protein sequence ID" value="EEG50006.1"/>
    <property type="molecule type" value="Genomic_DNA"/>
</dbReference>
<evidence type="ECO:0000313" key="2">
    <source>
        <dbReference type="Proteomes" id="UP000003100"/>
    </source>
</evidence>
<proteinExistence type="predicted"/>